<dbReference type="PROSITE" id="PS01117">
    <property type="entry name" value="HTH_MARR_1"/>
    <property type="match status" value="1"/>
</dbReference>
<protein>
    <submittedName>
        <fullName evidence="5">MarR family transcriptional regulator</fullName>
    </submittedName>
</protein>
<keyword evidence="6" id="KW-1185">Reference proteome</keyword>
<keyword evidence="2" id="KW-0238">DNA-binding</keyword>
<sequence>MAKKEPEPAGFYQPGQYRPDESVGYLMRKVISSILAQADAQLASCDLTYVQWLPLYKLVMKEGHTVAGLARDLEIDPGAMTRSLDRLEAKGLVRRERSTEDRRVVNLVLTDEGRKVARRVPQVLADVLNGHLRGFSHDEWRTLVDLLTRMLANGERLRQGDAQPDPKDPA</sequence>
<comment type="caution">
    <text evidence="5">The sequence shown here is derived from an EMBL/GenBank/DDBJ whole genome shotgun (WGS) entry which is preliminary data.</text>
</comment>
<dbReference type="CDD" id="cd00090">
    <property type="entry name" value="HTH_ARSR"/>
    <property type="match status" value="1"/>
</dbReference>
<gene>
    <name evidence="5" type="ORF">KAK03_09085</name>
</gene>
<name>A0A940YCL1_9BURK</name>
<dbReference type="InterPro" id="IPR000835">
    <property type="entry name" value="HTH_MarR-typ"/>
</dbReference>
<accession>A0A940YCL1</accession>
<evidence type="ECO:0000259" key="4">
    <source>
        <dbReference type="PROSITE" id="PS50995"/>
    </source>
</evidence>
<dbReference type="Proteomes" id="UP000676246">
    <property type="component" value="Unassembled WGS sequence"/>
</dbReference>
<dbReference type="PRINTS" id="PR00598">
    <property type="entry name" value="HTHMARR"/>
</dbReference>
<dbReference type="InterPro" id="IPR011991">
    <property type="entry name" value="ArsR-like_HTH"/>
</dbReference>
<proteinExistence type="predicted"/>
<evidence type="ECO:0000313" key="6">
    <source>
        <dbReference type="Proteomes" id="UP000676246"/>
    </source>
</evidence>
<organism evidence="5 6">
    <name type="scientific">Ideonella alba</name>
    <dbReference type="NCBI Taxonomy" id="2824118"/>
    <lineage>
        <taxon>Bacteria</taxon>
        <taxon>Pseudomonadati</taxon>
        <taxon>Pseudomonadota</taxon>
        <taxon>Betaproteobacteria</taxon>
        <taxon>Burkholderiales</taxon>
        <taxon>Sphaerotilaceae</taxon>
        <taxon>Ideonella</taxon>
    </lineage>
</organism>
<dbReference type="InterPro" id="IPR039422">
    <property type="entry name" value="MarR/SlyA-like"/>
</dbReference>
<dbReference type="InterPro" id="IPR023187">
    <property type="entry name" value="Tscrpt_reg_MarR-type_CS"/>
</dbReference>
<evidence type="ECO:0000256" key="2">
    <source>
        <dbReference type="ARBA" id="ARBA00023125"/>
    </source>
</evidence>
<dbReference type="Gene3D" id="1.10.10.10">
    <property type="entry name" value="Winged helix-like DNA-binding domain superfamily/Winged helix DNA-binding domain"/>
    <property type="match status" value="1"/>
</dbReference>
<keyword evidence="1" id="KW-0805">Transcription regulation</keyword>
<evidence type="ECO:0000313" key="5">
    <source>
        <dbReference type="EMBL" id="MBQ0930641.1"/>
    </source>
</evidence>
<dbReference type="GO" id="GO:0003677">
    <property type="term" value="F:DNA binding"/>
    <property type="evidence" value="ECO:0007669"/>
    <property type="project" value="UniProtKB-KW"/>
</dbReference>
<dbReference type="InterPro" id="IPR036390">
    <property type="entry name" value="WH_DNA-bd_sf"/>
</dbReference>
<dbReference type="RefSeq" id="WP_210853590.1">
    <property type="nucleotide sequence ID" value="NZ_JAGQDD010000005.1"/>
</dbReference>
<dbReference type="SMART" id="SM00347">
    <property type="entry name" value="HTH_MARR"/>
    <property type="match status" value="1"/>
</dbReference>
<dbReference type="Pfam" id="PF01047">
    <property type="entry name" value="MarR"/>
    <property type="match status" value="1"/>
</dbReference>
<dbReference type="PROSITE" id="PS50995">
    <property type="entry name" value="HTH_MARR_2"/>
    <property type="match status" value="1"/>
</dbReference>
<feature type="domain" description="HTH marR-type" evidence="4">
    <location>
        <begin position="20"/>
        <end position="152"/>
    </location>
</feature>
<reference evidence="5 6" key="1">
    <citation type="submission" date="2021-04" db="EMBL/GenBank/DDBJ databases">
        <title>The genome sequence of Ideonella sp. 3Y2.</title>
        <authorList>
            <person name="Liu Y."/>
        </authorList>
    </citation>
    <scope>NUCLEOTIDE SEQUENCE [LARGE SCALE GENOMIC DNA]</scope>
    <source>
        <strain evidence="5 6">3Y2</strain>
    </source>
</reference>
<evidence type="ECO:0000256" key="1">
    <source>
        <dbReference type="ARBA" id="ARBA00023015"/>
    </source>
</evidence>
<dbReference type="EMBL" id="JAGQDD010000005">
    <property type="protein sequence ID" value="MBQ0930641.1"/>
    <property type="molecule type" value="Genomic_DNA"/>
</dbReference>
<keyword evidence="3" id="KW-0804">Transcription</keyword>
<dbReference type="PANTHER" id="PTHR33164:SF43">
    <property type="entry name" value="HTH-TYPE TRANSCRIPTIONAL REPRESSOR YETL"/>
    <property type="match status" value="1"/>
</dbReference>
<dbReference type="GO" id="GO:0003700">
    <property type="term" value="F:DNA-binding transcription factor activity"/>
    <property type="evidence" value="ECO:0007669"/>
    <property type="project" value="InterPro"/>
</dbReference>
<dbReference type="SUPFAM" id="SSF46785">
    <property type="entry name" value="Winged helix' DNA-binding domain"/>
    <property type="match status" value="1"/>
</dbReference>
<evidence type="ECO:0000256" key="3">
    <source>
        <dbReference type="ARBA" id="ARBA00023163"/>
    </source>
</evidence>
<dbReference type="AlphaFoldDB" id="A0A940YCL1"/>
<dbReference type="GO" id="GO:0006950">
    <property type="term" value="P:response to stress"/>
    <property type="evidence" value="ECO:0007669"/>
    <property type="project" value="TreeGrafter"/>
</dbReference>
<dbReference type="InterPro" id="IPR036388">
    <property type="entry name" value="WH-like_DNA-bd_sf"/>
</dbReference>
<dbReference type="PANTHER" id="PTHR33164">
    <property type="entry name" value="TRANSCRIPTIONAL REGULATOR, MARR FAMILY"/>
    <property type="match status" value="1"/>
</dbReference>